<accession>A0A1D3UPT9</accession>
<dbReference type="EMBL" id="FMMM01000056">
    <property type="protein sequence ID" value="SCQ22101.1"/>
    <property type="molecule type" value="Genomic_DNA"/>
</dbReference>
<name>A0A1D3UPT9_TANFO</name>
<protein>
    <submittedName>
        <fullName evidence="1">Uncharacterized protein</fullName>
    </submittedName>
</protein>
<organism evidence="1 2">
    <name type="scientific">Tannerella forsythia</name>
    <name type="common">Bacteroides forsythus</name>
    <dbReference type="NCBI Taxonomy" id="28112"/>
    <lineage>
        <taxon>Bacteria</taxon>
        <taxon>Pseudomonadati</taxon>
        <taxon>Bacteroidota</taxon>
        <taxon>Bacteroidia</taxon>
        <taxon>Bacteroidales</taxon>
        <taxon>Tannerellaceae</taxon>
        <taxon>Tannerella</taxon>
    </lineage>
</organism>
<proteinExistence type="predicted"/>
<dbReference type="RefSeq" id="WP_074449895.1">
    <property type="nucleotide sequence ID" value="NZ_FMMM01000056.1"/>
</dbReference>
<sequence>MNTLIFILLAMLTSSNELEAQLPQTSIIEGDVYIYDYAMKKHNQAHIGFIVINNDLIVQDISFTVNFSKGKVKNVCRRDHVVTKILRYSKREDGNILTERNAFLCYNSENFIRGERQIPDYIYKMISSSFLEMTNKERLNMLNELSM</sequence>
<evidence type="ECO:0000313" key="2">
    <source>
        <dbReference type="Proteomes" id="UP000182057"/>
    </source>
</evidence>
<reference evidence="1 2" key="1">
    <citation type="submission" date="2016-09" db="EMBL/GenBank/DDBJ databases">
        <authorList>
            <person name="Capua I."/>
            <person name="De Benedictis P."/>
            <person name="Joannis T."/>
            <person name="Lombin L.H."/>
            <person name="Cattoli G."/>
        </authorList>
    </citation>
    <scope>NUCLEOTIDE SEQUENCE [LARGE SCALE GENOMIC DNA]</scope>
    <source>
        <strain evidence="1 2">UB20</strain>
    </source>
</reference>
<dbReference type="AlphaFoldDB" id="A0A1D3UPT9"/>
<gene>
    <name evidence="1" type="ORF">TFUB20_01596</name>
</gene>
<dbReference type="OrthoDB" id="1496162at2"/>
<dbReference type="Proteomes" id="UP000182057">
    <property type="component" value="Unassembled WGS sequence"/>
</dbReference>
<evidence type="ECO:0000313" key="1">
    <source>
        <dbReference type="EMBL" id="SCQ22101.1"/>
    </source>
</evidence>